<dbReference type="SUPFAM" id="SSF56112">
    <property type="entry name" value="Protein kinase-like (PK-like)"/>
    <property type="match status" value="1"/>
</dbReference>
<protein>
    <recommendedName>
        <fullName evidence="6">Protein kinase domain-containing protein</fullName>
    </recommendedName>
</protein>
<feature type="compositionally biased region" description="Basic and acidic residues" evidence="5">
    <location>
        <begin position="53"/>
        <end position="63"/>
    </location>
</feature>
<keyword evidence="3 4" id="KW-0067">ATP-binding</keyword>
<dbReference type="InterPro" id="IPR001245">
    <property type="entry name" value="Ser-Thr/Tyr_kinase_cat_dom"/>
</dbReference>
<dbReference type="PRINTS" id="PR00109">
    <property type="entry name" value="TYRKINASE"/>
</dbReference>
<evidence type="ECO:0000256" key="4">
    <source>
        <dbReference type="PROSITE-ProRule" id="PRU10141"/>
    </source>
</evidence>
<reference evidence="7 8" key="1">
    <citation type="journal article" date="2024" name="Science">
        <title>Giant polyketide synthase enzymes in the biosynthesis of giant marine polyether toxins.</title>
        <authorList>
            <person name="Fallon T.R."/>
            <person name="Shende V.V."/>
            <person name="Wierzbicki I.H."/>
            <person name="Pendleton A.L."/>
            <person name="Watervoot N.F."/>
            <person name="Auber R.P."/>
            <person name="Gonzalez D.J."/>
            <person name="Wisecaver J.H."/>
            <person name="Moore B.S."/>
        </authorList>
    </citation>
    <scope>NUCLEOTIDE SEQUENCE [LARGE SCALE GENOMIC DNA]</scope>
    <source>
        <strain evidence="7 8">12B1</strain>
    </source>
</reference>
<sequence>MTSLAYGSASSRLHSSIYASRMPRPATAAAPRPARPASASTPFATVTSSRAAAEARIREESRRMAATRLSAAAERHARAPPPERPRHAPSQPLTRKAVEGATAGGKPPSRRPASAATTSRLPGGAAAPSRLPGGAAAPSRLPGDAATARPRRQPPPPAWEDGTPPPPAAAREEESRPIANGLPPTHESDDSRRVRPSPLEDVQETEAAEERAAKEKPAAERAAEDDVSAVRAKAAGTNLGKGVFASVRLTTGAGGEPLAVKTYDHKTTAKDRAVHEHMQNEERLAGKIQHEHIIAPRAVRRHRGRTELEMEYAPGGNLNDFLKQHKGGLSEAEARRLFAQLVDAVHYLHSKKDIAHRDIKLENVVIDKAQNARLVDFGAAREGAQAFRQSMQGTPAYMAPEVAQGHAHRGAAADVWSLGVLLYNLLTNGAFPFWGKNMDELRRNILTAQPQIPPHLSPSCRDLLSRLLHKSAASRMSVADVRRHPWVASGARGPPTSAPHAPAREAAMPPQARQMAGSGDSEDPNLQQLQQLQRRLEREARPSSAFTCSQRDSQNGAGPVHTSRLAALMTSGRGVSGVVHQPACVVHGARR</sequence>
<evidence type="ECO:0000256" key="5">
    <source>
        <dbReference type="SAM" id="MobiDB-lite"/>
    </source>
</evidence>
<dbReference type="InterPro" id="IPR000719">
    <property type="entry name" value="Prot_kinase_dom"/>
</dbReference>
<dbReference type="InterPro" id="IPR008271">
    <property type="entry name" value="Ser/Thr_kinase_AS"/>
</dbReference>
<feature type="compositionally biased region" description="Low complexity" evidence="5">
    <location>
        <begin position="23"/>
        <end position="52"/>
    </location>
</feature>
<dbReference type="PROSITE" id="PS50011">
    <property type="entry name" value="PROTEIN_KINASE_DOM"/>
    <property type="match status" value="1"/>
</dbReference>
<evidence type="ECO:0000259" key="6">
    <source>
        <dbReference type="PROSITE" id="PS50011"/>
    </source>
</evidence>
<dbReference type="InterPro" id="IPR017441">
    <property type="entry name" value="Protein_kinase_ATP_BS"/>
</dbReference>
<dbReference type="AlphaFoldDB" id="A0AB34IW16"/>
<dbReference type="GO" id="GO:0005524">
    <property type="term" value="F:ATP binding"/>
    <property type="evidence" value="ECO:0007669"/>
    <property type="project" value="UniProtKB-UniRule"/>
</dbReference>
<dbReference type="PANTHER" id="PTHR24346:SF30">
    <property type="entry name" value="MATERNAL EMBRYONIC LEUCINE ZIPPER KINASE"/>
    <property type="match status" value="1"/>
</dbReference>
<dbReference type="PROSITE" id="PS00107">
    <property type="entry name" value="PROTEIN_KINASE_ATP"/>
    <property type="match status" value="1"/>
</dbReference>
<dbReference type="GO" id="GO:0005737">
    <property type="term" value="C:cytoplasm"/>
    <property type="evidence" value="ECO:0007669"/>
    <property type="project" value="TreeGrafter"/>
</dbReference>
<evidence type="ECO:0000313" key="7">
    <source>
        <dbReference type="EMBL" id="KAL1507357.1"/>
    </source>
</evidence>
<evidence type="ECO:0000256" key="2">
    <source>
        <dbReference type="ARBA" id="ARBA00022741"/>
    </source>
</evidence>
<keyword evidence="1" id="KW-0418">Kinase</keyword>
<comment type="caution">
    <text evidence="7">The sequence shown here is derived from an EMBL/GenBank/DDBJ whole genome shotgun (WGS) entry which is preliminary data.</text>
</comment>
<dbReference type="Proteomes" id="UP001515480">
    <property type="component" value="Unassembled WGS sequence"/>
</dbReference>
<dbReference type="GO" id="GO:0035556">
    <property type="term" value="P:intracellular signal transduction"/>
    <property type="evidence" value="ECO:0007669"/>
    <property type="project" value="TreeGrafter"/>
</dbReference>
<gene>
    <name evidence="7" type="ORF">AB1Y20_008203</name>
</gene>
<organism evidence="7 8">
    <name type="scientific">Prymnesium parvum</name>
    <name type="common">Toxic golden alga</name>
    <dbReference type="NCBI Taxonomy" id="97485"/>
    <lineage>
        <taxon>Eukaryota</taxon>
        <taxon>Haptista</taxon>
        <taxon>Haptophyta</taxon>
        <taxon>Prymnesiophyceae</taxon>
        <taxon>Prymnesiales</taxon>
        <taxon>Prymnesiaceae</taxon>
        <taxon>Prymnesium</taxon>
    </lineage>
</organism>
<evidence type="ECO:0000313" key="8">
    <source>
        <dbReference type="Proteomes" id="UP001515480"/>
    </source>
</evidence>
<dbReference type="PROSITE" id="PS00108">
    <property type="entry name" value="PROTEIN_KINASE_ST"/>
    <property type="match status" value="1"/>
</dbReference>
<feature type="compositionally biased region" description="Basic and acidic residues" evidence="5">
    <location>
        <begin position="73"/>
        <end position="86"/>
    </location>
</feature>
<dbReference type="SMART" id="SM00220">
    <property type="entry name" value="S_TKc"/>
    <property type="match status" value="1"/>
</dbReference>
<dbReference type="Pfam" id="PF00069">
    <property type="entry name" value="Pkinase"/>
    <property type="match status" value="1"/>
</dbReference>
<feature type="compositionally biased region" description="Pro residues" evidence="5">
    <location>
        <begin position="153"/>
        <end position="168"/>
    </location>
</feature>
<keyword evidence="2 4" id="KW-0547">Nucleotide-binding</keyword>
<feature type="domain" description="Protein kinase" evidence="6">
    <location>
        <begin position="233"/>
        <end position="487"/>
    </location>
</feature>
<dbReference type="Gene3D" id="1.10.510.10">
    <property type="entry name" value="Transferase(Phosphotransferase) domain 1"/>
    <property type="match status" value="1"/>
</dbReference>
<feature type="binding site" evidence="4">
    <location>
        <position position="261"/>
    </location>
    <ligand>
        <name>ATP</name>
        <dbReference type="ChEBI" id="CHEBI:30616"/>
    </ligand>
</feature>
<feature type="compositionally biased region" description="Polar residues" evidence="5">
    <location>
        <begin position="544"/>
        <end position="556"/>
    </location>
</feature>
<name>A0AB34IW16_PRYPA</name>
<dbReference type="InterPro" id="IPR011009">
    <property type="entry name" value="Kinase-like_dom_sf"/>
</dbReference>
<accession>A0AB34IW16</accession>
<dbReference type="PANTHER" id="PTHR24346">
    <property type="entry name" value="MAP/MICROTUBULE AFFINITY-REGULATING KINASE"/>
    <property type="match status" value="1"/>
</dbReference>
<dbReference type="GO" id="GO:0004674">
    <property type="term" value="F:protein serine/threonine kinase activity"/>
    <property type="evidence" value="ECO:0007669"/>
    <property type="project" value="UniProtKB-KW"/>
</dbReference>
<proteinExistence type="predicted"/>
<feature type="region of interest" description="Disordered" evidence="5">
    <location>
        <begin position="487"/>
        <end position="559"/>
    </location>
</feature>
<keyword evidence="1" id="KW-0808">Transferase</keyword>
<keyword evidence="8" id="KW-1185">Reference proteome</keyword>
<evidence type="ECO:0000256" key="1">
    <source>
        <dbReference type="ARBA" id="ARBA00022527"/>
    </source>
</evidence>
<evidence type="ECO:0000256" key="3">
    <source>
        <dbReference type="ARBA" id="ARBA00022840"/>
    </source>
</evidence>
<feature type="compositionally biased region" description="Basic and acidic residues" evidence="5">
    <location>
        <begin position="208"/>
        <end position="224"/>
    </location>
</feature>
<dbReference type="EMBL" id="JBGBPQ010000018">
    <property type="protein sequence ID" value="KAL1507357.1"/>
    <property type="molecule type" value="Genomic_DNA"/>
</dbReference>
<feature type="region of interest" description="Disordered" evidence="5">
    <location>
        <begin position="23"/>
        <end position="227"/>
    </location>
</feature>
<dbReference type="FunFam" id="1.10.510.10:FF:000571">
    <property type="entry name" value="Maternal embryonic leucine zipper kinase"/>
    <property type="match status" value="1"/>
</dbReference>
<keyword evidence="1" id="KW-0723">Serine/threonine-protein kinase</keyword>